<keyword evidence="1" id="KW-1133">Transmembrane helix</keyword>
<feature type="transmembrane region" description="Helical" evidence="1">
    <location>
        <begin position="130"/>
        <end position="151"/>
    </location>
</feature>
<proteinExistence type="predicted"/>
<gene>
    <name evidence="2" type="ORF">DCF19_05740</name>
</gene>
<keyword evidence="1" id="KW-0472">Membrane</keyword>
<evidence type="ECO:0000313" key="2">
    <source>
        <dbReference type="EMBL" id="PZO43442.1"/>
    </source>
</evidence>
<reference evidence="2 3" key="2">
    <citation type="submission" date="2018-06" db="EMBL/GenBank/DDBJ databases">
        <title>Metagenomic assembly of (sub)arctic Cyanobacteria and their associated microbiome from non-axenic cultures.</title>
        <authorList>
            <person name="Baurain D."/>
        </authorList>
    </citation>
    <scope>NUCLEOTIDE SEQUENCE [LARGE SCALE GENOMIC DNA]</scope>
    <source>
        <strain evidence="2">ULC066bin1</strain>
    </source>
</reference>
<keyword evidence="1" id="KW-0812">Transmembrane</keyword>
<reference evidence="2 3" key="1">
    <citation type="submission" date="2018-04" db="EMBL/GenBank/DDBJ databases">
        <authorList>
            <person name="Go L.Y."/>
            <person name="Mitchell J.A."/>
        </authorList>
    </citation>
    <scope>NUCLEOTIDE SEQUENCE [LARGE SCALE GENOMIC DNA]</scope>
    <source>
        <strain evidence="2">ULC066bin1</strain>
    </source>
</reference>
<evidence type="ECO:0000256" key="1">
    <source>
        <dbReference type="SAM" id="Phobius"/>
    </source>
</evidence>
<evidence type="ECO:0000313" key="3">
    <source>
        <dbReference type="Proteomes" id="UP000249467"/>
    </source>
</evidence>
<dbReference type="EMBL" id="QBML01000005">
    <property type="protein sequence ID" value="PZO43442.1"/>
    <property type="molecule type" value="Genomic_DNA"/>
</dbReference>
<evidence type="ECO:0008006" key="4">
    <source>
        <dbReference type="Google" id="ProtNLM"/>
    </source>
</evidence>
<organism evidence="2 3">
    <name type="scientific">Pseudanabaena frigida</name>
    <dbReference type="NCBI Taxonomy" id="945775"/>
    <lineage>
        <taxon>Bacteria</taxon>
        <taxon>Bacillati</taxon>
        <taxon>Cyanobacteriota</taxon>
        <taxon>Cyanophyceae</taxon>
        <taxon>Pseudanabaenales</taxon>
        <taxon>Pseudanabaenaceae</taxon>
        <taxon>Pseudanabaena</taxon>
    </lineage>
</organism>
<feature type="transmembrane region" description="Helical" evidence="1">
    <location>
        <begin position="102"/>
        <end position="124"/>
    </location>
</feature>
<feature type="transmembrane region" description="Helical" evidence="1">
    <location>
        <begin position="64"/>
        <end position="81"/>
    </location>
</feature>
<accession>A0A2W4WG56</accession>
<dbReference type="AlphaFoldDB" id="A0A2W4WG56"/>
<dbReference type="Proteomes" id="UP000249467">
    <property type="component" value="Unassembled WGS sequence"/>
</dbReference>
<protein>
    <recommendedName>
        <fullName evidence="4">Armadillo-type fold-containing protein</fullName>
    </recommendedName>
</protein>
<comment type="caution">
    <text evidence="2">The sequence shown here is derived from an EMBL/GenBank/DDBJ whole genome shotgun (WGS) entry which is preliminary data.</text>
</comment>
<sequence length="249" mass="28848">MIDNFHYQEPETKASSQAQKRSQQSYQYVMRSLLRGLVREQGLPVWALLSIFLVLLLIWNWQLIAAISAGIFAMLAIYVTQDWNWNQILWRVQKFFQSPYRHLPLSVASGSVTVFLTYTIFAVWSNQENHWLASANILQLIATLGILALLVRQSFHQWLQRQQDNFDHLIAQLTVNDDLARLIAIKQITQYVHDNRLPAAQEQAIADYCHLLLNREIESTTREAIFETLEALQTLNIKPTLKRSANNSN</sequence>
<name>A0A2W4WG56_9CYAN</name>